<evidence type="ECO:0000256" key="4">
    <source>
        <dbReference type="ARBA" id="ARBA00022989"/>
    </source>
</evidence>
<feature type="transmembrane region" description="Helical" evidence="6">
    <location>
        <begin position="81"/>
        <end position="101"/>
    </location>
</feature>
<proteinExistence type="predicted"/>
<dbReference type="PANTHER" id="PTHR36115">
    <property type="entry name" value="PROLINE-RICH ANTIGEN HOMOLOG-RELATED"/>
    <property type="match status" value="1"/>
</dbReference>
<comment type="subcellular location">
    <subcellularLocation>
        <location evidence="1">Cell membrane</location>
        <topology evidence="1">Multi-pass membrane protein</topology>
    </subcellularLocation>
</comment>
<keyword evidence="4 6" id="KW-1133">Transmembrane helix</keyword>
<keyword evidence="2" id="KW-1003">Cell membrane</keyword>
<name>A0ABY1PZX3_9BURK</name>
<feature type="transmembrane region" description="Helical" evidence="6">
    <location>
        <begin position="107"/>
        <end position="126"/>
    </location>
</feature>
<evidence type="ECO:0000256" key="5">
    <source>
        <dbReference type="ARBA" id="ARBA00023136"/>
    </source>
</evidence>
<evidence type="ECO:0000259" key="7">
    <source>
        <dbReference type="Pfam" id="PF06271"/>
    </source>
</evidence>
<reference evidence="8 9" key="1">
    <citation type="submission" date="2017-05" db="EMBL/GenBank/DDBJ databases">
        <authorList>
            <person name="Varghese N."/>
            <person name="Submissions S."/>
        </authorList>
    </citation>
    <scope>NUCLEOTIDE SEQUENCE [LARGE SCALE GENOMIC DNA]</scope>
    <source>
        <strain evidence="8 9">DSM 26001</strain>
    </source>
</reference>
<evidence type="ECO:0000256" key="1">
    <source>
        <dbReference type="ARBA" id="ARBA00004651"/>
    </source>
</evidence>
<dbReference type="PANTHER" id="PTHR36115:SF10">
    <property type="entry name" value="RDD DOMAIN-CONTAINING PROTEIN"/>
    <property type="match status" value="1"/>
</dbReference>
<evidence type="ECO:0000256" key="6">
    <source>
        <dbReference type="SAM" id="Phobius"/>
    </source>
</evidence>
<dbReference type="EMBL" id="FXUL01000004">
    <property type="protein sequence ID" value="SMP54613.1"/>
    <property type="molecule type" value="Genomic_DNA"/>
</dbReference>
<evidence type="ECO:0000313" key="9">
    <source>
        <dbReference type="Proteomes" id="UP001158049"/>
    </source>
</evidence>
<evidence type="ECO:0000256" key="2">
    <source>
        <dbReference type="ARBA" id="ARBA00022475"/>
    </source>
</evidence>
<keyword evidence="3 6" id="KW-0812">Transmembrane</keyword>
<organism evidence="8 9">
    <name type="scientific">Noviherbaspirillum suwonense</name>
    <dbReference type="NCBI Taxonomy" id="1224511"/>
    <lineage>
        <taxon>Bacteria</taxon>
        <taxon>Pseudomonadati</taxon>
        <taxon>Pseudomonadota</taxon>
        <taxon>Betaproteobacteria</taxon>
        <taxon>Burkholderiales</taxon>
        <taxon>Oxalobacteraceae</taxon>
        <taxon>Noviherbaspirillum</taxon>
    </lineage>
</organism>
<comment type="caution">
    <text evidence="8">The sequence shown here is derived from an EMBL/GenBank/DDBJ whole genome shotgun (WGS) entry which is preliminary data.</text>
</comment>
<keyword evidence="5 6" id="KW-0472">Membrane</keyword>
<keyword evidence="9" id="KW-1185">Reference proteome</keyword>
<dbReference type="Proteomes" id="UP001158049">
    <property type="component" value="Unassembled WGS sequence"/>
</dbReference>
<protein>
    <submittedName>
        <fullName evidence="8">Uncharacterized membrane protein YckC, RDD family</fullName>
    </submittedName>
</protein>
<dbReference type="InterPro" id="IPR051791">
    <property type="entry name" value="Pra-immunoreactive"/>
</dbReference>
<dbReference type="Pfam" id="PF06271">
    <property type="entry name" value="RDD"/>
    <property type="match status" value="1"/>
</dbReference>
<feature type="domain" description="RDD" evidence="7">
    <location>
        <begin position="7"/>
        <end position="137"/>
    </location>
</feature>
<feature type="transmembrane region" description="Helical" evidence="6">
    <location>
        <begin position="39"/>
        <end position="60"/>
    </location>
</feature>
<evidence type="ECO:0000313" key="8">
    <source>
        <dbReference type="EMBL" id="SMP54613.1"/>
    </source>
</evidence>
<dbReference type="RefSeq" id="WP_283441620.1">
    <property type="nucleotide sequence ID" value="NZ_FXUL01000004.1"/>
</dbReference>
<dbReference type="InterPro" id="IPR010432">
    <property type="entry name" value="RDD"/>
</dbReference>
<sequence length="157" mass="18473">MVYEAMLLFGVLFISGYLFSTLTQQRHGLYLRGAMETWLFLVLAAYFSWFWVHGGQTLAMKTWRIRVERTDGKDLPAWQALLRYVLAWMWFLPGLLLAWLINAKGWMLVLLPAASMVAWALTMYLGPDRQFLHDRLARTRLVRLPLKLGKRKRGRQR</sequence>
<gene>
    <name evidence="8" type="ORF">SAMN06295970_10447</name>
</gene>
<evidence type="ECO:0000256" key="3">
    <source>
        <dbReference type="ARBA" id="ARBA00022692"/>
    </source>
</evidence>
<accession>A0ABY1PZX3</accession>